<evidence type="ECO:0000256" key="2">
    <source>
        <dbReference type="ARBA" id="ARBA00023002"/>
    </source>
</evidence>
<keyword evidence="2" id="KW-0560">Oxidoreductase</keyword>
<dbReference type="PANTHER" id="PTHR42760">
    <property type="entry name" value="SHORT-CHAIN DEHYDROGENASES/REDUCTASES FAMILY MEMBER"/>
    <property type="match status" value="1"/>
</dbReference>
<evidence type="ECO:0000313" key="5">
    <source>
        <dbReference type="Proteomes" id="UP000823926"/>
    </source>
</evidence>
<dbReference type="PANTHER" id="PTHR42760:SF133">
    <property type="entry name" value="3-OXOACYL-[ACYL-CARRIER-PROTEIN] REDUCTASE"/>
    <property type="match status" value="1"/>
</dbReference>
<dbReference type="GO" id="GO:0006633">
    <property type="term" value="P:fatty acid biosynthetic process"/>
    <property type="evidence" value="ECO:0007669"/>
    <property type="project" value="TreeGrafter"/>
</dbReference>
<evidence type="ECO:0000259" key="3">
    <source>
        <dbReference type="SMART" id="SM00822"/>
    </source>
</evidence>
<dbReference type="SUPFAM" id="SSF51735">
    <property type="entry name" value="NAD(P)-binding Rossmann-fold domains"/>
    <property type="match status" value="1"/>
</dbReference>
<accession>A0A9D1QB44</accession>
<dbReference type="InterPro" id="IPR057326">
    <property type="entry name" value="KR_dom"/>
</dbReference>
<feature type="domain" description="Ketoreductase" evidence="3">
    <location>
        <begin position="12"/>
        <end position="186"/>
    </location>
</feature>
<reference evidence="4" key="2">
    <citation type="submission" date="2021-04" db="EMBL/GenBank/DDBJ databases">
        <authorList>
            <person name="Gilroy R."/>
        </authorList>
    </citation>
    <scope>NUCLEOTIDE SEQUENCE</scope>
    <source>
        <strain evidence="4">ChiBcec15-1070</strain>
    </source>
</reference>
<reference evidence="4" key="1">
    <citation type="journal article" date="2021" name="PeerJ">
        <title>Extensive microbial diversity within the chicken gut microbiome revealed by metagenomics and culture.</title>
        <authorList>
            <person name="Gilroy R."/>
            <person name="Ravi A."/>
            <person name="Getino M."/>
            <person name="Pursley I."/>
            <person name="Horton D.L."/>
            <person name="Alikhan N.F."/>
            <person name="Baker D."/>
            <person name="Gharbi K."/>
            <person name="Hall N."/>
            <person name="Watson M."/>
            <person name="Adriaenssens E.M."/>
            <person name="Foster-Nyarko E."/>
            <person name="Jarju S."/>
            <person name="Secka A."/>
            <person name="Antonio M."/>
            <person name="Oren A."/>
            <person name="Chaudhuri R.R."/>
            <person name="La Ragione R."/>
            <person name="Hildebrand F."/>
            <person name="Pallen M.J."/>
        </authorList>
    </citation>
    <scope>NUCLEOTIDE SEQUENCE</scope>
    <source>
        <strain evidence="4">ChiBcec15-1070</strain>
    </source>
</reference>
<dbReference type="NCBIfam" id="NF005559">
    <property type="entry name" value="PRK07231.1"/>
    <property type="match status" value="1"/>
</dbReference>
<comment type="caution">
    <text evidence="4">The sequence shown here is derived from an EMBL/GenBank/DDBJ whole genome shotgun (WGS) entry which is preliminary data.</text>
</comment>
<sequence length="247" mass="25893">MEFNSNGLLTGRVAVVTGAGRGIGRAVTELFLAHGAQVYAVVRRAEALEELAGTEGLHPFVGDVTDEQMPKRLIQTIKSEVGRLDVLVNNAGVMTDALLGMIGEQQIETTLGVNVVGPLQLIQWSTRLMKRQQSGSIINLASIIGTQGKAGQVLYSASKGAVVAMTRSAAKELAPYGIRVNALAPGMIQTELLDGLPEAAREAAAQAIGMKRIGTPDDVAQVALFLASDMARYVTGQIIGVDGAMVV</sequence>
<dbReference type="GO" id="GO:0048038">
    <property type="term" value="F:quinone binding"/>
    <property type="evidence" value="ECO:0007669"/>
    <property type="project" value="TreeGrafter"/>
</dbReference>
<dbReference type="EMBL" id="DXHL01000004">
    <property type="protein sequence ID" value="HIW09952.1"/>
    <property type="molecule type" value="Genomic_DNA"/>
</dbReference>
<evidence type="ECO:0000313" key="4">
    <source>
        <dbReference type="EMBL" id="HIW09952.1"/>
    </source>
</evidence>
<dbReference type="PROSITE" id="PS00061">
    <property type="entry name" value="ADH_SHORT"/>
    <property type="match status" value="1"/>
</dbReference>
<organism evidence="4 5">
    <name type="scientific">Candidatus Rikenella faecigallinarum</name>
    <dbReference type="NCBI Taxonomy" id="2838745"/>
    <lineage>
        <taxon>Bacteria</taxon>
        <taxon>Pseudomonadati</taxon>
        <taxon>Bacteroidota</taxon>
        <taxon>Bacteroidia</taxon>
        <taxon>Bacteroidales</taxon>
        <taxon>Rikenellaceae</taxon>
        <taxon>Rikenella</taxon>
    </lineage>
</organism>
<dbReference type="Gene3D" id="3.40.50.720">
    <property type="entry name" value="NAD(P)-binding Rossmann-like Domain"/>
    <property type="match status" value="1"/>
</dbReference>
<gene>
    <name evidence="4" type="ORF">H9888_00475</name>
</gene>
<dbReference type="GO" id="GO:0016616">
    <property type="term" value="F:oxidoreductase activity, acting on the CH-OH group of donors, NAD or NADP as acceptor"/>
    <property type="evidence" value="ECO:0007669"/>
    <property type="project" value="TreeGrafter"/>
</dbReference>
<dbReference type="PRINTS" id="PR00081">
    <property type="entry name" value="GDHRDH"/>
</dbReference>
<dbReference type="SMART" id="SM00822">
    <property type="entry name" value="PKS_KR"/>
    <property type="match status" value="1"/>
</dbReference>
<dbReference type="FunFam" id="3.40.50.720:FF:000084">
    <property type="entry name" value="Short-chain dehydrogenase reductase"/>
    <property type="match status" value="1"/>
</dbReference>
<dbReference type="AlphaFoldDB" id="A0A9D1QB44"/>
<comment type="similarity">
    <text evidence="1">Belongs to the short-chain dehydrogenases/reductases (SDR) family.</text>
</comment>
<name>A0A9D1QB44_9BACT</name>
<dbReference type="Pfam" id="PF13561">
    <property type="entry name" value="adh_short_C2"/>
    <property type="match status" value="1"/>
</dbReference>
<dbReference type="InterPro" id="IPR002347">
    <property type="entry name" value="SDR_fam"/>
</dbReference>
<dbReference type="PRINTS" id="PR00080">
    <property type="entry name" value="SDRFAMILY"/>
</dbReference>
<dbReference type="CDD" id="cd05233">
    <property type="entry name" value="SDR_c"/>
    <property type="match status" value="1"/>
</dbReference>
<dbReference type="Proteomes" id="UP000823926">
    <property type="component" value="Unassembled WGS sequence"/>
</dbReference>
<evidence type="ECO:0000256" key="1">
    <source>
        <dbReference type="ARBA" id="ARBA00006484"/>
    </source>
</evidence>
<protein>
    <submittedName>
        <fullName evidence="4">SDR family oxidoreductase</fullName>
    </submittedName>
</protein>
<dbReference type="InterPro" id="IPR020904">
    <property type="entry name" value="Sc_DH/Rdtase_CS"/>
</dbReference>
<dbReference type="InterPro" id="IPR036291">
    <property type="entry name" value="NAD(P)-bd_dom_sf"/>
</dbReference>
<proteinExistence type="inferred from homology"/>